<dbReference type="InterPro" id="IPR036704">
    <property type="entry name" value="RraA/RraA-like_sf"/>
</dbReference>
<accession>A0ABR6W1D7</accession>
<sequence length="327" mass="35980">MKKSTTRVVRLPLATMKRTLLALATGMTLLTGSAAQAQRVGSSPEHVKALTANWKGDRLPDGRPNVPDLVLERLQNCTLEQIWGYLSNKGYRNQVEKNWIILKPGETMTGRALTAQFMPTRTDLDSLVRAQGKAEGRSQKGGINIWPIDVLTKGDIYVADGFGKIKDGTLIGSSLGNAIYGKTGKGVIFYGSVRDMQELKDTKGFNAWVKGHDPSYIKDMTPTSINAPIRIGDVTVLPGDAVFANEYGTVFIPAHLVEGLVSASEMTALRDEFERVLLQQGKYPSGEIHGDWSDKIKGEFRTWVGKYPKKLAITQKDIETYLAKEGH</sequence>
<dbReference type="EMBL" id="VFIA01000004">
    <property type="protein sequence ID" value="MBC3790403.1"/>
    <property type="molecule type" value="Genomic_DNA"/>
</dbReference>
<proteinExistence type="predicted"/>
<dbReference type="Pfam" id="PF03737">
    <property type="entry name" value="RraA-like"/>
    <property type="match status" value="1"/>
</dbReference>
<keyword evidence="3" id="KW-1185">Reference proteome</keyword>
<reference evidence="2 3" key="1">
    <citation type="submission" date="2019-06" db="EMBL/GenBank/DDBJ databases">
        <title>Spirosoma utsteinense sp. nov. isolated from Antarctic ice-free soils.</title>
        <authorList>
            <person name="Tahon G."/>
        </authorList>
    </citation>
    <scope>NUCLEOTIDE SEQUENCE [LARGE SCALE GENOMIC DNA]</scope>
    <source>
        <strain evidence="2 3">LMG 31447</strain>
    </source>
</reference>
<dbReference type="InterPro" id="IPR005493">
    <property type="entry name" value="RraA/RraA-like"/>
</dbReference>
<evidence type="ECO:0000313" key="2">
    <source>
        <dbReference type="EMBL" id="MBC3790403.1"/>
    </source>
</evidence>
<dbReference type="Gene3D" id="3.50.30.40">
    <property type="entry name" value="Ribonuclease E inhibitor RraA/RraA-like"/>
    <property type="match status" value="1"/>
</dbReference>
<dbReference type="SUPFAM" id="SSF89562">
    <property type="entry name" value="RraA-like"/>
    <property type="match status" value="1"/>
</dbReference>
<feature type="chain" id="PRO_5047369212" evidence="1">
    <location>
        <begin position="38"/>
        <end position="327"/>
    </location>
</feature>
<evidence type="ECO:0000256" key="1">
    <source>
        <dbReference type="SAM" id="SignalP"/>
    </source>
</evidence>
<protein>
    <submittedName>
        <fullName evidence="2">Regulator of RNase E activity RraA</fullName>
    </submittedName>
</protein>
<evidence type="ECO:0000313" key="3">
    <source>
        <dbReference type="Proteomes" id="UP000700732"/>
    </source>
</evidence>
<organism evidence="2 3">
    <name type="scientific">Spirosoma utsteinense</name>
    <dbReference type="NCBI Taxonomy" id="2585773"/>
    <lineage>
        <taxon>Bacteria</taxon>
        <taxon>Pseudomonadati</taxon>
        <taxon>Bacteroidota</taxon>
        <taxon>Cytophagia</taxon>
        <taxon>Cytophagales</taxon>
        <taxon>Cytophagaceae</taxon>
        <taxon>Spirosoma</taxon>
    </lineage>
</organism>
<keyword evidence="1" id="KW-0732">Signal</keyword>
<gene>
    <name evidence="2" type="ORF">FH603_892</name>
</gene>
<feature type="signal peptide" evidence="1">
    <location>
        <begin position="1"/>
        <end position="37"/>
    </location>
</feature>
<comment type="caution">
    <text evidence="2">The sequence shown here is derived from an EMBL/GenBank/DDBJ whole genome shotgun (WGS) entry which is preliminary data.</text>
</comment>
<name>A0ABR6W1D7_9BACT</name>
<dbReference type="Proteomes" id="UP000700732">
    <property type="component" value="Unassembled WGS sequence"/>
</dbReference>